<dbReference type="WBParaSite" id="nRc.2.0.1.t46627-RA">
    <property type="protein sequence ID" value="nRc.2.0.1.t46627-RA"/>
    <property type="gene ID" value="nRc.2.0.1.g46627"/>
</dbReference>
<dbReference type="Proteomes" id="UP000887565">
    <property type="component" value="Unplaced"/>
</dbReference>
<dbReference type="AlphaFoldDB" id="A0A915L738"/>
<evidence type="ECO:0000313" key="1">
    <source>
        <dbReference type="Proteomes" id="UP000887565"/>
    </source>
</evidence>
<sequence>MQKAVIMNSGKIMDRAGCFYHEDQLNADMYVVIENKTEFNTWHVCDSYNSGNRIDVCSCGDMCIKQEDMAEIMGKLSCVIISFFNSKLIFIFPVSGQSSDSKCKEMLELNINPHLHVAGRICDPNNTSSGGKMQLIDIRLGDDQTCNSYNHTCKETFKNDPRFRGKARKCDFSAIKRDNDFPQPLGGESSDSESKSAEIQALYPPDHDVYGCRYGDYEGVFYNESGIPLHCVINFEHRDRGKCVSMRELYDAIKGAADDGLDPNLEDDSTIKYKSYILKNKAQLYSKRPAKYFDGLETSLWKEGPDEVLDRLYNEAALLFNKTHGEPFLTNPDEVGLSIGVKNAQGCNQNLLIIRVQIFYVSLQAVVQHILLIIAPQLKLSTLKHAGVLRLHTKSLAPYDNHPWSPKFFNFDHMRNGNVRRSFRDMLLEIDTVLGYETSVNKMNFELGADVYDQHTNRNVFLSPHAFCTAIVELIPFSTAVIQRSLQSCK</sequence>
<name>A0A915L738_ROMCU</name>
<protein>
    <submittedName>
        <fullName evidence="2">Uncharacterized protein</fullName>
    </submittedName>
</protein>
<evidence type="ECO:0000313" key="2">
    <source>
        <dbReference type="WBParaSite" id="nRc.2.0.1.t46627-RA"/>
    </source>
</evidence>
<proteinExistence type="predicted"/>
<keyword evidence="1" id="KW-1185">Reference proteome</keyword>
<organism evidence="1 2">
    <name type="scientific">Romanomermis culicivorax</name>
    <name type="common">Nematode worm</name>
    <dbReference type="NCBI Taxonomy" id="13658"/>
    <lineage>
        <taxon>Eukaryota</taxon>
        <taxon>Metazoa</taxon>
        <taxon>Ecdysozoa</taxon>
        <taxon>Nematoda</taxon>
        <taxon>Enoplea</taxon>
        <taxon>Dorylaimia</taxon>
        <taxon>Mermithida</taxon>
        <taxon>Mermithoidea</taxon>
        <taxon>Mermithidae</taxon>
        <taxon>Romanomermis</taxon>
    </lineage>
</organism>
<reference evidence="2" key="1">
    <citation type="submission" date="2022-11" db="UniProtKB">
        <authorList>
            <consortium name="WormBaseParasite"/>
        </authorList>
    </citation>
    <scope>IDENTIFICATION</scope>
</reference>
<accession>A0A915L738</accession>